<name>A0ABT6LH97_9ACTN</name>
<dbReference type="PROSITE" id="PS51257">
    <property type="entry name" value="PROKAR_LIPOPROTEIN"/>
    <property type="match status" value="1"/>
</dbReference>
<feature type="chain" id="PRO_5045489683" description="Histidine kinase" evidence="3">
    <location>
        <begin position="24"/>
        <end position="447"/>
    </location>
</feature>
<sequence>MKTRHVAGAVLILLLSACGSGGADEPPAPGPSVHADFNGDGYGDLVVSDTTATVNGKYAAGYAAVLRGSAQGPRLKGRQVVTQDGLGLGKAGEGGGFGSSSSSLSADLDGDGRADFVTQAGRRTIFVVWGSGKGLSGAARLTGSAPLTGDVDGDGHADLVLSGSAGSHDNAVRVLLGPFDRKGVPNSTVSVDLTPSDPAHYDAVPAALGDVTGDGKDDLLVSWGILVDESPVAEATYLYRGAAGGKLSKGPRLTDERGEDFYGSSLRTADIDKDGYADVVAGLACEMRGDPMPPEGGSRLDVLYGGPSVRSRRFTAETAGLPVQGPFSFCSFGGRPAVGDVDGDGYADVVFSAEVEKGTKQELLVLRGSAEGLTLKGAQALPGDSAVLLDTDRDRAAELVVEDQGEIRVLRGGPDGVDTSPMLTIKATDLDLGPEVTVPGRGLRPIG</sequence>
<keyword evidence="2" id="KW-0325">Glycoprotein</keyword>
<comment type="caution">
    <text evidence="4">The sequence shown here is derived from an EMBL/GenBank/DDBJ whole genome shotgun (WGS) entry which is preliminary data.</text>
</comment>
<dbReference type="InterPro" id="IPR000413">
    <property type="entry name" value="Integrin_alpha"/>
</dbReference>
<dbReference type="InterPro" id="IPR013517">
    <property type="entry name" value="FG-GAP"/>
</dbReference>
<evidence type="ECO:0000256" key="1">
    <source>
        <dbReference type="ARBA" id="ARBA00022729"/>
    </source>
</evidence>
<evidence type="ECO:0000256" key="3">
    <source>
        <dbReference type="SAM" id="SignalP"/>
    </source>
</evidence>
<dbReference type="RefSeq" id="WP_280876645.1">
    <property type="nucleotide sequence ID" value="NZ_JARXVH010000004.1"/>
</dbReference>
<dbReference type="Pfam" id="PF13517">
    <property type="entry name" value="FG-GAP_3"/>
    <property type="match status" value="2"/>
</dbReference>
<reference evidence="4 5" key="1">
    <citation type="submission" date="2023-04" db="EMBL/GenBank/DDBJ databases">
        <title>Forest soil microbial communities from Buena Vista Peninsula, Colon Province, Panama.</title>
        <authorList>
            <person name="Bouskill N."/>
        </authorList>
    </citation>
    <scope>NUCLEOTIDE SEQUENCE [LARGE SCALE GENOMIC DNA]</scope>
    <source>
        <strain evidence="4 5">GGS1</strain>
    </source>
</reference>
<dbReference type="Gene3D" id="2.40.128.340">
    <property type="match status" value="1"/>
</dbReference>
<evidence type="ECO:0000313" key="5">
    <source>
        <dbReference type="Proteomes" id="UP001160499"/>
    </source>
</evidence>
<evidence type="ECO:0000256" key="2">
    <source>
        <dbReference type="ARBA" id="ARBA00023180"/>
    </source>
</evidence>
<dbReference type="Gene3D" id="2.130.10.130">
    <property type="entry name" value="Integrin alpha, N-terminal"/>
    <property type="match status" value="2"/>
</dbReference>
<evidence type="ECO:0008006" key="6">
    <source>
        <dbReference type="Google" id="ProtNLM"/>
    </source>
</evidence>
<evidence type="ECO:0000313" key="4">
    <source>
        <dbReference type="EMBL" id="MDH6215671.1"/>
    </source>
</evidence>
<gene>
    <name evidence="4" type="ORF">M2283_002975</name>
</gene>
<dbReference type="Proteomes" id="UP001160499">
    <property type="component" value="Unassembled WGS sequence"/>
</dbReference>
<dbReference type="PRINTS" id="PR01185">
    <property type="entry name" value="INTEGRINA"/>
</dbReference>
<protein>
    <recommendedName>
        <fullName evidence="6">Histidine kinase</fullName>
    </recommendedName>
</protein>
<dbReference type="EMBL" id="JARXVH010000004">
    <property type="protein sequence ID" value="MDH6215671.1"/>
    <property type="molecule type" value="Genomic_DNA"/>
</dbReference>
<dbReference type="PANTHER" id="PTHR46580:SF2">
    <property type="entry name" value="MAM DOMAIN-CONTAINING PROTEIN"/>
    <property type="match status" value="1"/>
</dbReference>
<proteinExistence type="predicted"/>
<dbReference type="SUPFAM" id="SSF69318">
    <property type="entry name" value="Integrin alpha N-terminal domain"/>
    <property type="match status" value="1"/>
</dbReference>
<dbReference type="PANTHER" id="PTHR46580">
    <property type="entry name" value="SENSOR KINASE-RELATED"/>
    <property type="match status" value="1"/>
</dbReference>
<dbReference type="InterPro" id="IPR028994">
    <property type="entry name" value="Integrin_alpha_N"/>
</dbReference>
<organism evidence="4 5">
    <name type="scientific">Streptomyces pseudovenezuelae</name>
    <dbReference type="NCBI Taxonomy" id="67350"/>
    <lineage>
        <taxon>Bacteria</taxon>
        <taxon>Bacillati</taxon>
        <taxon>Actinomycetota</taxon>
        <taxon>Actinomycetes</taxon>
        <taxon>Kitasatosporales</taxon>
        <taxon>Streptomycetaceae</taxon>
        <taxon>Streptomyces</taxon>
        <taxon>Streptomyces aurantiacus group</taxon>
    </lineage>
</organism>
<dbReference type="Pfam" id="PF01839">
    <property type="entry name" value="FG-GAP"/>
    <property type="match status" value="1"/>
</dbReference>
<accession>A0ABT6LH97</accession>
<feature type="signal peptide" evidence="3">
    <location>
        <begin position="1"/>
        <end position="23"/>
    </location>
</feature>
<keyword evidence="1 3" id="KW-0732">Signal</keyword>
<keyword evidence="5" id="KW-1185">Reference proteome</keyword>